<dbReference type="Gene3D" id="3.30.710.10">
    <property type="entry name" value="Potassium Channel Kv1.1, Chain A"/>
    <property type="match status" value="1"/>
</dbReference>
<dbReference type="InterPro" id="IPR000210">
    <property type="entry name" value="BTB/POZ_dom"/>
</dbReference>
<dbReference type="InterPro" id="IPR057890">
    <property type="entry name" value="KCTD7/14_C"/>
</dbReference>
<dbReference type="SMART" id="SM00225">
    <property type="entry name" value="BTB"/>
    <property type="match status" value="1"/>
</dbReference>
<dbReference type="GO" id="GO:0051260">
    <property type="term" value="P:protein homooligomerization"/>
    <property type="evidence" value="ECO:0007669"/>
    <property type="project" value="InterPro"/>
</dbReference>
<evidence type="ECO:0000259" key="1">
    <source>
        <dbReference type="SMART" id="SM00225"/>
    </source>
</evidence>
<dbReference type="SUPFAM" id="SSF54695">
    <property type="entry name" value="POZ domain"/>
    <property type="match status" value="1"/>
</dbReference>
<dbReference type="InterPro" id="IPR003131">
    <property type="entry name" value="T1-type_BTB"/>
</dbReference>
<gene>
    <name evidence="2" type="primary">KCTD14</name>
    <name evidence="2" type="ORF">AOXY_G35449</name>
</gene>
<dbReference type="PANTHER" id="PTHR14499:SF3">
    <property type="entry name" value="BTB_POZ DOMAIN-CONTAINING PROTEIN KCTD14"/>
    <property type="match status" value="1"/>
</dbReference>
<dbReference type="PANTHER" id="PTHR14499">
    <property type="entry name" value="POTASSIUM CHANNEL TETRAMERIZATION DOMAIN-CONTAINING"/>
    <property type="match status" value="1"/>
</dbReference>
<organism evidence="2 3">
    <name type="scientific">Acipenser oxyrinchus oxyrinchus</name>
    <dbReference type="NCBI Taxonomy" id="40147"/>
    <lineage>
        <taxon>Eukaryota</taxon>
        <taxon>Metazoa</taxon>
        <taxon>Chordata</taxon>
        <taxon>Craniata</taxon>
        <taxon>Vertebrata</taxon>
        <taxon>Euteleostomi</taxon>
        <taxon>Actinopterygii</taxon>
        <taxon>Chondrostei</taxon>
        <taxon>Acipenseriformes</taxon>
        <taxon>Acipenseridae</taxon>
        <taxon>Acipenser</taxon>
    </lineage>
</organism>
<comment type="caution">
    <text evidence="2">The sequence shown here is derived from an EMBL/GenBank/DDBJ whole genome shotgun (WGS) entry which is preliminary data.</text>
</comment>
<dbReference type="Pfam" id="PF25611">
    <property type="entry name" value="KCTD_C"/>
    <property type="match status" value="1"/>
</dbReference>
<sequence>MSLPDYKSPGKQSTANLQNSPIINLNVGGQMYCTALSTLRKYPSSKLAGMFSGQSSLKTDAEGRYFIDRDGTHFKHILEFLRSQRVPSDSGQEVYKEALFYNIEPLVKQLEDSPERFGEIVGRQQFLARVPNYRENIEVIIRIARAEAVAARQSSVIVCVLKTEEDSTRYHDAVNSLDGDKESVVRFGPWKAPPAVLDLLDCVKMDIEARGYNITYKPHVTDKGFRFKSYDFFYKFIFTWW</sequence>
<evidence type="ECO:0000313" key="3">
    <source>
        <dbReference type="Proteomes" id="UP001230051"/>
    </source>
</evidence>
<accession>A0AAD8CF59</accession>
<proteinExistence type="predicted"/>
<evidence type="ECO:0000313" key="2">
    <source>
        <dbReference type="EMBL" id="KAK1147734.1"/>
    </source>
</evidence>
<dbReference type="AlphaFoldDB" id="A0AAD8CF59"/>
<protein>
    <submittedName>
        <fullName evidence="2">BTB/POZ domain-containing protein KCTD14-like</fullName>
    </submittedName>
</protein>
<dbReference type="Proteomes" id="UP001230051">
    <property type="component" value="Unassembled WGS sequence"/>
</dbReference>
<keyword evidence="3" id="KW-1185">Reference proteome</keyword>
<name>A0AAD8CF59_ACIOX</name>
<dbReference type="InterPro" id="IPR011333">
    <property type="entry name" value="SKP1/BTB/POZ_sf"/>
</dbReference>
<reference evidence="2" key="1">
    <citation type="submission" date="2022-02" db="EMBL/GenBank/DDBJ databases">
        <title>Atlantic sturgeon de novo genome assembly.</title>
        <authorList>
            <person name="Stock M."/>
            <person name="Klopp C."/>
            <person name="Guiguen Y."/>
            <person name="Cabau C."/>
            <person name="Parinello H."/>
            <person name="Santidrian Yebra-Pimentel E."/>
            <person name="Kuhl H."/>
            <person name="Dirks R.P."/>
            <person name="Guessner J."/>
            <person name="Wuertz S."/>
            <person name="Du K."/>
            <person name="Schartl M."/>
        </authorList>
    </citation>
    <scope>NUCLEOTIDE SEQUENCE</scope>
    <source>
        <strain evidence="2">STURGEONOMICS-FGT-2020</strain>
        <tissue evidence="2">Whole blood</tissue>
    </source>
</reference>
<feature type="domain" description="BTB" evidence="1">
    <location>
        <begin position="21"/>
        <end position="118"/>
    </location>
</feature>
<dbReference type="EMBL" id="JAGXEW010000102">
    <property type="protein sequence ID" value="KAK1147734.1"/>
    <property type="molecule type" value="Genomic_DNA"/>
</dbReference>
<dbReference type="Pfam" id="PF02214">
    <property type="entry name" value="BTB_2"/>
    <property type="match status" value="1"/>
</dbReference>